<name>A0A9X5C407_9FIRM</name>
<protein>
    <submittedName>
        <fullName evidence="2">Phenylacetate--CoA ligase family protein</fullName>
    </submittedName>
</protein>
<dbReference type="EMBL" id="VIRB01000024">
    <property type="protein sequence ID" value="NDO67529.1"/>
    <property type="molecule type" value="Genomic_DNA"/>
</dbReference>
<organism evidence="2 3">
    <name type="scientific">Schaedlerella arabinosiphila</name>
    <dbReference type="NCBI Taxonomy" id="2044587"/>
    <lineage>
        <taxon>Bacteria</taxon>
        <taxon>Bacillati</taxon>
        <taxon>Bacillota</taxon>
        <taxon>Clostridia</taxon>
        <taxon>Lachnospirales</taxon>
        <taxon>Lachnospiraceae</taxon>
        <taxon>Schaedlerella</taxon>
    </lineage>
</organism>
<feature type="region of interest" description="Disordered" evidence="1">
    <location>
        <begin position="431"/>
        <end position="454"/>
    </location>
</feature>
<comment type="caution">
    <text evidence="2">The sequence shown here is derived from an EMBL/GenBank/DDBJ whole genome shotgun (WGS) entry which is preliminary data.</text>
</comment>
<accession>A0A9X5C407</accession>
<dbReference type="PANTHER" id="PTHR36932:SF1">
    <property type="entry name" value="CAPSULAR POLYSACCHARIDE BIOSYNTHESIS PROTEIN"/>
    <property type="match status" value="1"/>
</dbReference>
<dbReference type="Gene3D" id="3.40.50.12780">
    <property type="entry name" value="N-terminal domain of ligase-like"/>
    <property type="match status" value="1"/>
</dbReference>
<feature type="compositionally biased region" description="Basic and acidic residues" evidence="1">
    <location>
        <begin position="445"/>
        <end position="454"/>
    </location>
</feature>
<evidence type="ECO:0000256" key="1">
    <source>
        <dbReference type="SAM" id="MobiDB-lite"/>
    </source>
</evidence>
<gene>
    <name evidence="2" type="ORF">FMM80_01815</name>
</gene>
<dbReference type="InterPro" id="IPR042099">
    <property type="entry name" value="ANL_N_sf"/>
</dbReference>
<dbReference type="RefSeq" id="WP_162205299.1">
    <property type="nucleotide sequence ID" value="NZ_VIRB01000024.1"/>
</dbReference>
<dbReference type="GO" id="GO:0016874">
    <property type="term" value="F:ligase activity"/>
    <property type="evidence" value="ECO:0007669"/>
    <property type="project" value="UniProtKB-KW"/>
</dbReference>
<sequence>MKAIKREEAVRLCLEGERISPAERKRLAAERLRELVSYAREHSAYYKKAYREVGEDFRLSDLPPVTKKELMADYGAWVTDSGVTEEGVRAYISSDAALETLYLGRYTALTTSGTTGNPMPMVRDAYHNMIHGALLQTRLLREVDPELMNPVRHKIASIIILDPAVSSYSGFLKSQRANPGYEQNMLAIYLTEDIDVIVEKLNRFQPDLVTGYPSILAVLGKAGQEGRLHIHPQAIACSAEMLTEKVYHTLRAAFGCPVLNNYCSTEGGEAAMSCSEGKFHVNEDWVIIESVDKDGRPVPEGSWSEGVYMTDLTNYVQPVIRYYMADRVRIVKEACPCGSSLPIMEICGREAETVEIGGKVLFSSSFEQALEHVPGVLAVQMAQKGERRFYIRLVPSSEEEREKAAEEVKKRILGLFEGSGAGPVEVTVVPERPKSNRRGGKVKFLVKEPEERKG</sequence>
<evidence type="ECO:0000313" key="3">
    <source>
        <dbReference type="Proteomes" id="UP000474104"/>
    </source>
</evidence>
<dbReference type="Proteomes" id="UP000474104">
    <property type="component" value="Unassembled WGS sequence"/>
</dbReference>
<dbReference type="AlphaFoldDB" id="A0A9X5C407"/>
<keyword evidence="2" id="KW-0436">Ligase</keyword>
<dbReference type="PANTHER" id="PTHR36932">
    <property type="entry name" value="CAPSULAR POLYSACCHARIDE BIOSYNTHESIS PROTEIN"/>
    <property type="match status" value="1"/>
</dbReference>
<proteinExistence type="predicted"/>
<dbReference type="SUPFAM" id="SSF56801">
    <property type="entry name" value="Acetyl-CoA synthetase-like"/>
    <property type="match status" value="1"/>
</dbReference>
<reference evidence="2 3" key="1">
    <citation type="submission" date="2019-07" db="EMBL/GenBank/DDBJ databases">
        <title>Draft genome sequences of 15 bacterial species constituting the stable defined intestinal microbiota of the GM15 gnotobiotic mouse model.</title>
        <authorList>
            <person name="Elie C."/>
            <person name="Mathieu A."/>
            <person name="Saliou A."/>
            <person name="Darnaud M."/>
            <person name="Leulier F."/>
            <person name="Tamellini A."/>
        </authorList>
    </citation>
    <scope>NUCLEOTIDE SEQUENCE [LARGE SCALE GENOMIC DNA]</scope>
    <source>
        <strain evidence="3">ASF 502</strain>
    </source>
</reference>
<evidence type="ECO:0000313" key="2">
    <source>
        <dbReference type="EMBL" id="NDO67529.1"/>
    </source>
</evidence>
<dbReference type="InterPro" id="IPR053158">
    <property type="entry name" value="CapK_Type1_Caps_Biosynth"/>
</dbReference>